<proteinExistence type="predicted"/>
<sequence length="111" mass="12523">MHSSFLRVRARLATGLLCGLLTWSALAQTARVIPADAKRSQFTVTSNTTATVGNQTLRFAPGLRIISQENRLVRPQQLAEQTLAVRYKLDLYGQLLTVWILTDEERRRSEP</sequence>
<accession>A0ACD3ST62</accession>
<name>A0ACD3ST62_9BURK</name>
<dbReference type="EMBL" id="AKCV02000007">
    <property type="protein sequence ID" value="TMS59505.1"/>
    <property type="molecule type" value="Genomic_DNA"/>
</dbReference>
<evidence type="ECO:0000313" key="1">
    <source>
        <dbReference type="EMBL" id="TMS59505.1"/>
    </source>
</evidence>
<keyword evidence="2" id="KW-1185">Reference proteome</keyword>
<organism evidence="1 2">
    <name type="scientific">Imbroritus primus</name>
    <dbReference type="NCBI Taxonomy" id="3058603"/>
    <lineage>
        <taxon>Bacteria</taxon>
        <taxon>Pseudomonadati</taxon>
        <taxon>Pseudomonadota</taxon>
        <taxon>Betaproteobacteria</taxon>
        <taxon>Burkholderiales</taxon>
        <taxon>Burkholderiaceae</taxon>
        <taxon>Imbroritus</taxon>
    </lineage>
</organism>
<protein>
    <submittedName>
        <fullName evidence="1">Uncharacterized protein</fullName>
    </submittedName>
</protein>
<dbReference type="Proteomes" id="UP000004277">
    <property type="component" value="Unassembled WGS sequence"/>
</dbReference>
<comment type="caution">
    <text evidence="1">The sequence shown here is derived from an EMBL/GenBank/DDBJ whole genome shotgun (WGS) entry which is preliminary data.</text>
</comment>
<evidence type="ECO:0000313" key="2">
    <source>
        <dbReference type="Proteomes" id="UP000004277"/>
    </source>
</evidence>
<gene>
    <name evidence="1" type="ORF">MW7_002205</name>
</gene>
<reference evidence="1" key="1">
    <citation type="submission" date="2019-05" db="EMBL/GenBank/DDBJ databases">
        <title>Revised genome assembly of Burkholderiaceae (previously Ralstonia) sp. PBA.</title>
        <authorList>
            <person name="Gan H.M."/>
        </authorList>
    </citation>
    <scope>NUCLEOTIDE SEQUENCE</scope>
    <source>
        <strain evidence="1">PBA</strain>
    </source>
</reference>